<evidence type="ECO:0000313" key="3">
    <source>
        <dbReference type="Proteomes" id="UP000321497"/>
    </source>
</evidence>
<evidence type="ECO:0000259" key="1">
    <source>
        <dbReference type="Pfam" id="PF09992"/>
    </source>
</evidence>
<name>A0A5C6YVE7_9FLAO</name>
<dbReference type="Proteomes" id="UP000321497">
    <property type="component" value="Unassembled WGS sequence"/>
</dbReference>
<dbReference type="EMBL" id="VORT01000016">
    <property type="protein sequence ID" value="TXD71589.1"/>
    <property type="molecule type" value="Genomic_DNA"/>
</dbReference>
<dbReference type="AlphaFoldDB" id="A0A5C6YVE7"/>
<reference evidence="2 3" key="1">
    <citation type="submission" date="2019-08" db="EMBL/GenBank/DDBJ databases">
        <title>Genome of Aequorivita antarctica SW49 (type strain).</title>
        <authorList>
            <person name="Bowman J.P."/>
        </authorList>
    </citation>
    <scope>NUCLEOTIDE SEQUENCE [LARGE SCALE GENOMIC DNA]</scope>
    <source>
        <strain evidence="2 3">SW49</strain>
    </source>
</reference>
<sequence>MLQPGRHANTSGYRYGFQGQEMDDEIKGEGNSINYKFRMHDPRIGRFFAVDPLASRFSFNSPYAFSENVVITAVELEGLEAEIKKMTEGVYLIKLQNVDWKFVIRNSDESLTDAMKYIDTKKQDFAINTQLFDRKVSHANYLASWFPRDNTLFPGQGYNIENGKILSGRSSTGTFYFAGDPAESCSWFTGMGDPPADSQFAIGGGIPLIVDGLKYGETNIYSNGAPKGLAAKGEVSEENKQYLLQKSSSGFSNQNNKTVGKTILGYNSNTGNWAIVSQQDGSIGYTLDEIRDAMASMGYNNVLSFDGSNSATLLIDSEEVTSPHTIKDNTMPAGVNLSVPIEE</sequence>
<feature type="domain" description="Phosphodiester glycosidase" evidence="1">
    <location>
        <begin position="139"/>
        <end position="324"/>
    </location>
</feature>
<dbReference type="Gene3D" id="2.180.10.10">
    <property type="entry name" value="RHS repeat-associated core"/>
    <property type="match status" value="1"/>
</dbReference>
<dbReference type="OrthoDB" id="2972467at2"/>
<accession>A0A5C6YVE7</accession>
<dbReference type="InterPro" id="IPR018711">
    <property type="entry name" value="NAGPA"/>
</dbReference>
<protein>
    <recommendedName>
        <fullName evidence="1">Phosphodiester glycosidase domain-containing protein</fullName>
    </recommendedName>
</protein>
<evidence type="ECO:0000313" key="2">
    <source>
        <dbReference type="EMBL" id="TXD71589.1"/>
    </source>
</evidence>
<comment type="caution">
    <text evidence="2">The sequence shown here is derived from an EMBL/GenBank/DDBJ whole genome shotgun (WGS) entry which is preliminary data.</text>
</comment>
<gene>
    <name evidence="2" type="ORF">ESU54_16330</name>
</gene>
<organism evidence="2 3">
    <name type="scientific">Aequorivita antarctica</name>
    <dbReference type="NCBI Taxonomy" id="153266"/>
    <lineage>
        <taxon>Bacteria</taxon>
        <taxon>Pseudomonadati</taxon>
        <taxon>Bacteroidota</taxon>
        <taxon>Flavobacteriia</taxon>
        <taxon>Flavobacteriales</taxon>
        <taxon>Flavobacteriaceae</taxon>
        <taxon>Aequorivita</taxon>
    </lineage>
</organism>
<keyword evidence="3" id="KW-1185">Reference proteome</keyword>
<proteinExistence type="predicted"/>
<dbReference type="RefSeq" id="WP_111844870.1">
    <property type="nucleotide sequence ID" value="NZ_UEGI01000010.1"/>
</dbReference>
<dbReference type="Pfam" id="PF09992">
    <property type="entry name" value="NAGPA"/>
    <property type="match status" value="1"/>
</dbReference>